<keyword evidence="6" id="KW-1185">Reference proteome</keyword>
<feature type="domain" description="DUF7343" evidence="3">
    <location>
        <begin position="300"/>
        <end position="360"/>
    </location>
</feature>
<dbReference type="STRING" id="308853.SAMN05421752_103155"/>
<evidence type="ECO:0000256" key="2">
    <source>
        <dbReference type="SAM" id="Phobius"/>
    </source>
</evidence>
<reference evidence="6" key="1">
    <citation type="submission" date="2017-01" db="EMBL/GenBank/DDBJ databases">
        <authorList>
            <person name="Varghese N."/>
            <person name="Submissions S."/>
        </authorList>
    </citation>
    <scope>NUCLEOTIDE SEQUENCE [LARGE SCALE GENOMIC DNA]</scope>
    <source>
        <strain evidence="6">type strain: HArc-</strain>
    </source>
</reference>
<feature type="compositionally biased region" description="Polar residues" evidence="1">
    <location>
        <begin position="287"/>
        <end position="301"/>
    </location>
</feature>
<dbReference type="Pfam" id="PF24036">
    <property type="entry name" value="DUF7345"/>
    <property type="match status" value="1"/>
</dbReference>
<dbReference type="Pfam" id="PF24034">
    <property type="entry name" value="DUF7343"/>
    <property type="match status" value="1"/>
</dbReference>
<evidence type="ECO:0000259" key="4">
    <source>
        <dbReference type="Pfam" id="PF24036"/>
    </source>
</evidence>
<evidence type="ECO:0008006" key="7">
    <source>
        <dbReference type="Google" id="ProtNLM"/>
    </source>
</evidence>
<feature type="compositionally biased region" description="Acidic residues" evidence="1">
    <location>
        <begin position="274"/>
        <end position="286"/>
    </location>
</feature>
<dbReference type="Proteomes" id="UP000185936">
    <property type="component" value="Unassembled WGS sequence"/>
</dbReference>
<proteinExistence type="predicted"/>
<dbReference type="InterPro" id="IPR055767">
    <property type="entry name" value="DUF7343"/>
</dbReference>
<dbReference type="AlphaFoldDB" id="A0A1N7E2P1"/>
<gene>
    <name evidence="5" type="ORF">SAMN05421752_103155</name>
</gene>
<keyword evidence="2" id="KW-0472">Membrane</keyword>
<evidence type="ECO:0000259" key="3">
    <source>
        <dbReference type="Pfam" id="PF24034"/>
    </source>
</evidence>
<name>A0A1N7E2P1_9EURY</name>
<keyword evidence="2" id="KW-0812">Transmembrane</keyword>
<dbReference type="RefSeq" id="WP_143823871.1">
    <property type="nucleotide sequence ID" value="NZ_FTNR01000003.1"/>
</dbReference>
<dbReference type="EMBL" id="FTNR01000003">
    <property type="protein sequence ID" value="SIR82343.1"/>
    <property type="molecule type" value="Genomic_DNA"/>
</dbReference>
<keyword evidence="2" id="KW-1133">Transmembrane helix</keyword>
<evidence type="ECO:0000313" key="5">
    <source>
        <dbReference type="EMBL" id="SIR82343.1"/>
    </source>
</evidence>
<dbReference type="OrthoDB" id="27885at2157"/>
<feature type="domain" description="DUF7345" evidence="4">
    <location>
        <begin position="53"/>
        <end position="182"/>
    </location>
</feature>
<evidence type="ECO:0000313" key="6">
    <source>
        <dbReference type="Proteomes" id="UP000185936"/>
    </source>
</evidence>
<accession>A0A1N7E2P1</accession>
<feature type="region of interest" description="Disordered" evidence="1">
    <location>
        <begin position="269"/>
        <end position="306"/>
    </location>
</feature>
<feature type="transmembrane region" description="Helical" evidence="2">
    <location>
        <begin position="238"/>
        <end position="259"/>
    </location>
</feature>
<protein>
    <recommendedName>
        <fullName evidence="7">IclR helix-turn-helix domain-containing protein</fullName>
    </recommendedName>
</protein>
<organism evidence="5 6">
    <name type="scientific">Natronorubrum thiooxidans</name>
    <dbReference type="NCBI Taxonomy" id="308853"/>
    <lineage>
        <taxon>Archaea</taxon>
        <taxon>Methanobacteriati</taxon>
        <taxon>Methanobacteriota</taxon>
        <taxon>Stenosarchaea group</taxon>
        <taxon>Halobacteria</taxon>
        <taxon>Halobacteriales</taxon>
        <taxon>Natrialbaceae</taxon>
        <taxon>Natronorubrum</taxon>
    </lineage>
</organism>
<evidence type="ECO:0000256" key="1">
    <source>
        <dbReference type="SAM" id="MobiDB-lite"/>
    </source>
</evidence>
<sequence length="364" mass="39724">MRPRHVVILLLTLVVVLGAGVAVGSANSDLESTQPDEHALVQDQPDPDNTITRIELAADGSATWGITFRTRLATDDDHAEYERFQESFRENTSRYLEPFETRMTGVVDRANESHTREMRATEFTTRTTIQEVPRRWGVVTFQFTWDGFAATDGDRVVAGDVFEGGFYIGEDDVLAVAAPDGFVVADADPTPDEVSGSVLEWHGREDFADGHPRIVAGPSESTTALQQDGEVDGGGTDAWLLSVFGLFTFGLLIAVLYAFRTGRLTLPIGGGSDDSLEATDSGEETDAPTTSNADTEQSQLLTDEDRVRRTLREQGGRMKQSAVVEDLGWSKSKTSRVLSAMADDGTVEKLRIGRENVIDLSDDE</sequence>
<dbReference type="InterPro" id="IPR055769">
    <property type="entry name" value="DUF7345"/>
</dbReference>
<feature type="region of interest" description="Disordered" evidence="1">
    <location>
        <begin position="28"/>
        <end position="47"/>
    </location>
</feature>